<dbReference type="InterPro" id="IPR013830">
    <property type="entry name" value="SGNH_hydro"/>
</dbReference>
<dbReference type="InterPro" id="IPR036514">
    <property type="entry name" value="SGNH_hydro_sf"/>
</dbReference>
<protein>
    <submittedName>
        <fullName evidence="2">Lysophospholipase L1</fullName>
    </submittedName>
</protein>
<evidence type="ECO:0000313" key="2">
    <source>
        <dbReference type="EMBL" id="SHG62013.1"/>
    </source>
</evidence>
<dbReference type="SUPFAM" id="SSF52266">
    <property type="entry name" value="SGNH hydrolase"/>
    <property type="match status" value="1"/>
</dbReference>
<feature type="domain" description="SGNH hydrolase-type esterase" evidence="1">
    <location>
        <begin position="8"/>
        <end position="170"/>
    </location>
</feature>
<dbReference type="Pfam" id="PF13472">
    <property type="entry name" value="Lipase_GDSL_2"/>
    <property type="match status" value="1"/>
</dbReference>
<dbReference type="InterPro" id="IPR051532">
    <property type="entry name" value="Ester_Hydrolysis_Enzymes"/>
</dbReference>
<dbReference type="RefSeq" id="WP_084728297.1">
    <property type="nucleotide sequence ID" value="NZ_FQWY01000007.1"/>
</dbReference>
<dbReference type="PANTHER" id="PTHR30383:SF5">
    <property type="entry name" value="SGNH HYDROLASE-TYPE ESTERASE DOMAIN-CONTAINING PROTEIN"/>
    <property type="match status" value="1"/>
</dbReference>
<dbReference type="AlphaFoldDB" id="A0A1M5LC63"/>
<keyword evidence="3" id="KW-1185">Reference proteome</keyword>
<gene>
    <name evidence="2" type="ORF">SAMN02745221_00617</name>
</gene>
<evidence type="ECO:0000313" key="3">
    <source>
        <dbReference type="Proteomes" id="UP000242329"/>
    </source>
</evidence>
<dbReference type="GO" id="GO:0004622">
    <property type="term" value="F:phosphatidylcholine lysophospholipase activity"/>
    <property type="evidence" value="ECO:0007669"/>
    <property type="project" value="TreeGrafter"/>
</dbReference>
<dbReference type="PANTHER" id="PTHR30383">
    <property type="entry name" value="THIOESTERASE 1/PROTEASE 1/LYSOPHOSPHOLIPASE L1"/>
    <property type="match status" value="1"/>
</dbReference>
<dbReference type="Proteomes" id="UP000242329">
    <property type="component" value="Unassembled WGS sequence"/>
</dbReference>
<proteinExistence type="predicted"/>
<dbReference type="STRING" id="1123382.SAMN02745221_00617"/>
<dbReference type="OrthoDB" id="9777593at2"/>
<dbReference type="EMBL" id="FQWY01000007">
    <property type="protein sequence ID" value="SHG62013.1"/>
    <property type="molecule type" value="Genomic_DNA"/>
</dbReference>
<organism evidence="2 3">
    <name type="scientific">Thermosyntropha lipolytica DSM 11003</name>
    <dbReference type="NCBI Taxonomy" id="1123382"/>
    <lineage>
        <taxon>Bacteria</taxon>
        <taxon>Bacillati</taxon>
        <taxon>Bacillota</taxon>
        <taxon>Clostridia</taxon>
        <taxon>Eubacteriales</taxon>
        <taxon>Syntrophomonadaceae</taxon>
        <taxon>Thermosyntropha</taxon>
    </lineage>
</organism>
<name>A0A1M5LC63_9FIRM</name>
<accession>A0A1M5LC63</accession>
<evidence type="ECO:0000259" key="1">
    <source>
        <dbReference type="Pfam" id="PF13472"/>
    </source>
</evidence>
<dbReference type="CDD" id="cd04501">
    <property type="entry name" value="SGNH_hydrolase_like_4"/>
    <property type="match status" value="1"/>
</dbReference>
<reference evidence="3" key="1">
    <citation type="submission" date="2016-11" db="EMBL/GenBank/DDBJ databases">
        <authorList>
            <person name="Varghese N."/>
            <person name="Submissions S."/>
        </authorList>
    </citation>
    <scope>NUCLEOTIDE SEQUENCE [LARGE SCALE GENOMIC DNA]</scope>
    <source>
        <strain evidence="3">DSM 11003</strain>
    </source>
</reference>
<sequence length="181" mass="20314">MAEIKIVCLGDSTTYGFPYGPEHSWTSMLAEQINGKVINKGINGNTTEDMLRRFKRDVLDLKPDYVIITGGINDVVQGESLAAITFNIENMVREALAQGIKVVLGLPTPVDYPAWEKVLQNLRDWLVQLAKSLNLPVIDFSKAFYDENHILKKHLLLPDGGHPTREGYKAMFAQIDLNLFI</sequence>
<dbReference type="Gene3D" id="3.40.50.1110">
    <property type="entry name" value="SGNH hydrolase"/>
    <property type="match status" value="1"/>
</dbReference>